<dbReference type="SUPFAM" id="SSF49464">
    <property type="entry name" value="Carboxypeptidase regulatory domain-like"/>
    <property type="match status" value="1"/>
</dbReference>
<evidence type="ECO:0008006" key="4">
    <source>
        <dbReference type="Google" id="ProtNLM"/>
    </source>
</evidence>
<feature type="chain" id="PRO_5045603499" description="Carboxypeptidase regulatory-like domain-containing protein" evidence="1">
    <location>
        <begin position="26"/>
        <end position="789"/>
    </location>
</feature>
<evidence type="ECO:0000256" key="1">
    <source>
        <dbReference type="SAM" id="SignalP"/>
    </source>
</evidence>
<reference evidence="2 3" key="1">
    <citation type="submission" date="2021-02" db="EMBL/GenBank/DDBJ databases">
        <title>Bacillus sp. RD4P76, an endophyte from a halophyte.</title>
        <authorList>
            <person name="Sun J.-Q."/>
        </authorList>
    </citation>
    <scope>NUCLEOTIDE SEQUENCE [LARGE SCALE GENOMIC DNA]</scope>
    <source>
        <strain evidence="2 3">RD4P76</strain>
    </source>
</reference>
<dbReference type="Proteomes" id="UP001518925">
    <property type="component" value="Unassembled WGS sequence"/>
</dbReference>
<dbReference type="InterPro" id="IPR008969">
    <property type="entry name" value="CarboxyPept-like_regulatory"/>
</dbReference>
<sequence>MKKKFIYTLILLAFLFTSSVGNVNAQTPSKKSSQGKEEVMVREGIHPIKNSQLVIQSKEKTQKVRLVSTNAKGQLSSKIPDGDYSVKAVNKGNKWYSAKESFTVKQGKVKSSENQVIQLSNKKEAKAAGQKSDSNFQGKLTEGNKGLKGKVILSRYTSEYEEEVFTVSSKNNGEFTAVLPDGDYLLFGIELENGFYNHELYFSVLNGIVTIDGVEQKSLQISLPEKAYSGKVTDGTRSVSDAVISLEQVINEEEYHFEFVEYVLTNKKGEYSLRELSDGKYMVSVSHPTYYEWKKIIFEVKNGETYIDGKKVNFLNIQIPNVTLKGKLVEGKTPITNAWIGVEGYDEKGEHTGYFDMSVDKKGNFEYRLSDGQYFIREVYENNRQSIVNVAFEILNGKIVQDGITKDSITINLPPVTLQGQLVDQGVTLQGHINIEKYNEEEGYFDWYYASTDENGQYSLRLPDGSYKVTGAYLYDMNQEVGLSTQFQIENGKLYVDGELKNMLILQLPPVSLNGVVLDGENPVTGGTVTYSTADETSYYWSEISEDGKFLGRLVDGEYKIKSVYLYDNTQVELNQEFTIQNGSLYVYGEPHESLLIKLPAVTVIGTLLDNGNPVPGFLSVYSISDEYQTFYYGSANEEGKFQLRLPDGEYVFDNVYLYDDTSFRPNTRFTVLNGELFVNEEKLETLQVEVPALNLTGSVYDGHQLLTEGYVNVVGVGVEGSWYSSWINEEGTYKFRLSDGEYELQTIDSPAHGYVYFNKFFSVVDGRVVVDGTEVTSWDLFLGDATAN</sequence>
<gene>
    <name evidence="2" type="ORF">JR050_15750</name>
</gene>
<evidence type="ECO:0000313" key="3">
    <source>
        <dbReference type="Proteomes" id="UP001518925"/>
    </source>
</evidence>
<keyword evidence="3" id="KW-1185">Reference proteome</keyword>
<dbReference type="RefSeq" id="WP_204204477.1">
    <property type="nucleotide sequence ID" value="NZ_JAFELM010000039.1"/>
</dbReference>
<feature type="signal peptide" evidence="1">
    <location>
        <begin position="1"/>
        <end position="25"/>
    </location>
</feature>
<dbReference type="EMBL" id="JAFELM010000039">
    <property type="protein sequence ID" value="MBM6619122.1"/>
    <property type="molecule type" value="Genomic_DNA"/>
</dbReference>
<evidence type="ECO:0000313" key="2">
    <source>
        <dbReference type="EMBL" id="MBM6619122.1"/>
    </source>
</evidence>
<protein>
    <recommendedName>
        <fullName evidence="4">Carboxypeptidase regulatory-like domain-containing protein</fullName>
    </recommendedName>
</protein>
<organism evidence="2 3">
    <name type="scientific">Bacillus suaedaesalsae</name>
    <dbReference type="NCBI Taxonomy" id="2810349"/>
    <lineage>
        <taxon>Bacteria</taxon>
        <taxon>Bacillati</taxon>
        <taxon>Bacillota</taxon>
        <taxon>Bacilli</taxon>
        <taxon>Bacillales</taxon>
        <taxon>Bacillaceae</taxon>
        <taxon>Bacillus</taxon>
    </lineage>
</organism>
<comment type="caution">
    <text evidence="2">The sequence shown here is derived from an EMBL/GenBank/DDBJ whole genome shotgun (WGS) entry which is preliminary data.</text>
</comment>
<dbReference type="Gene3D" id="2.60.40.1120">
    <property type="entry name" value="Carboxypeptidase-like, regulatory domain"/>
    <property type="match status" value="1"/>
</dbReference>
<keyword evidence="1" id="KW-0732">Signal</keyword>
<proteinExistence type="predicted"/>
<name>A0ABS2DL46_9BACI</name>
<accession>A0ABS2DL46</accession>